<comment type="caution">
    <text evidence="2">The sequence shown here is derived from an EMBL/GenBank/DDBJ whole genome shotgun (WGS) entry which is preliminary data.</text>
</comment>
<reference evidence="2" key="1">
    <citation type="submission" date="2017-12" db="EMBL/GenBank/DDBJ databases">
        <title>High-resolution comparative analysis of great ape genomes.</title>
        <authorList>
            <person name="Pollen A."/>
            <person name="Hastie A."/>
            <person name="Hormozdiari F."/>
            <person name="Dougherty M."/>
            <person name="Liu R."/>
            <person name="Chaisson M."/>
            <person name="Hoppe E."/>
            <person name="Hill C."/>
            <person name="Pang A."/>
            <person name="Hillier L."/>
            <person name="Baker C."/>
            <person name="Armstrong J."/>
            <person name="Shendure J."/>
            <person name="Paten B."/>
            <person name="Wilson R."/>
            <person name="Chao H."/>
            <person name="Schneider V."/>
            <person name="Ventura M."/>
            <person name="Kronenberg Z."/>
            <person name="Murali S."/>
            <person name="Gordon D."/>
            <person name="Cantsilieris S."/>
            <person name="Munson K."/>
            <person name="Nelson B."/>
            <person name="Raja A."/>
            <person name="Underwood J."/>
            <person name="Diekhans M."/>
            <person name="Fiddes I."/>
            <person name="Haussler D."/>
            <person name="Eichler E."/>
        </authorList>
    </citation>
    <scope>NUCLEOTIDE SEQUENCE [LARGE SCALE GENOMIC DNA]</scope>
    <source>
        <strain evidence="2">Susie</strain>
    </source>
</reference>
<feature type="transmembrane region" description="Helical" evidence="1">
    <location>
        <begin position="29"/>
        <end position="51"/>
    </location>
</feature>
<sequence length="107" mass="11019">MPGDRVQICLEPLETRTPAPLVPPSPGPLALMSPPGMALAALMIALGSLGLHTWQGRRGGAVCLRQGCSQSHNLRGPPLCPPGRPCSWTLESSSSQGLGPESPTSAT</sequence>
<accession>A0A2J8V279</accession>
<proteinExistence type="predicted"/>
<gene>
    <name evidence="2" type="ORF">CR201_G0023410</name>
</gene>
<dbReference type="EMBL" id="NDHI03003437">
    <property type="protein sequence ID" value="PNJ51634.1"/>
    <property type="molecule type" value="Genomic_DNA"/>
</dbReference>
<name>A0A2J8V279_PONAB</name>
<keyword evidence="1" id="KW-0472">Membrane</keyword>
<keyword evidence="1" id="KW-1133">Transmembrane helix</keyword>
<keyword evidence="1" id="KW-0812">Transmembrane</keyword>
<evidence type="ECO:0000313" key="2">
    <source>
        <dbReference type="EMBL" id="PNJ51634.1"/>
    </source>
</evidence>
<organism evidence="2">
    <name type="scientific">Pongo abelii</name>
    <name type="common">Sumatran orangutan</name>
    <name type="synonym">Pongo pygmaeus abelii</name>
    <dbReference type="NCBI Taxonomy" id="9601"/>
    <lineage>
        <taxon>Eukaryota</taxon>
        <taxon>Metazoa</taxon>
        <taxon>Chordata</taxon>
        <taxon>Craniata</taxon>
        <taxon>Vertebrata</taxon>
        <taxon>Euteleostomi</taxon>
        <taxon>Mammalia</taxon>
        <taxon>Eutheria</taxon>
        <taxon>Euarchontoglires</taxon>
        <taxon>Primates</taxon>
        <taxon>Haplorrhini</taxon>
        <taxon>Catarrhini</taxon>
        <taxon>Hominidae</taxon>
        <taxon>Pongo</taxon>
    </lineage>
</organism>
<evidence type="ECO:0000256" key="1">
    <source>
        <dbReference type="SAM" id="Phobius"/>
    </source>
</evidence>
<dbReference type="AlphaFoldDB" id="A0A2J8V279"/>
<protein>
    <submittedName>
        <fullName evidence="2">ART5 isoform 6</fullName>
    </submittedName>
</protein>